<protein>
    <submittedName>
        <fullName evidence="1">Uncharacterized protein</fullName>
    </submittedName>
</protein>
<evidence type="ECO:0000313" key="2">
    <source>
        <dbReference type="Proteomes" id="UP000235388"/>
    </source>
</evidence>
<sequence>MTTQNQSLNAEYSLPPEVESPITLPTISVATFQYNIPSSSPMVNKAGPMGGQALTIDTVMSPNASDKLT</sequence>
<gene>
    <name evidence="1" type="ORF">PCANC_02079</name>
</gene>
<reference evidence="1 2" key="1">
    <citation type="submission" date="2017-11" db="EMBL/GenBank/DDBJ databases">
        <title>De novo assembly and phasing of dikaryotic genomes from two isolates of Puccinia coronata f. sp. avenae, the causal agent of oat crown rust.</title>
        <authorList>
            <person name="Miller M.E."/>
            <person name="Zhang Y."/>
            <person name="Omidvar V."/>
            <person name="Sperschneider J."/>
            <person name="Schwessinger B."/>
            <person name="Raley C."/>
            <person name="Palmer J.M."/>
            <person name="Garnica D."/>
            <person name="Upadhyaya N."/>
            <person name="Rathjen J."/>
            <person name="Taylor J.M."/>
            <person name="Park R.F."/>
            <person name="Dodds P.N."/>
            <person name="Hirsch C.D."/>
            <person name="Kianian S.F."/>
            <person name="Figueroa M."/>
        </authorList>
    </citation>
    <scope>NUCLEOTIDE SEQUENCE [LARGE SCALE GENOMIC DNA]</scope>
    <source>
        <strain evidence="1">12NC29</strain>
    </source>
</reference>
<dbReference type="EMBL" id="PGCJ01000031">
    <property type="protein sequence ID" value="PLW55521.1"/>
    <property type="molecule type" value="Genomic_DNA"/>
</dbReference>
<dbReference type="Proteomes" id="UP000235388">
    <property type="component" value="Unassembled WGS sequence"/>
</dbReference>
<dbReference type="AlphaFoldDB" id="A0A2N5VZU6"/>
<name>A0A2N5VZU6_9BASI</name>
<proteinExistence type="predicted"/>
<keyword evidence="2" id="KW-1185">Reference proteome</keyword>
<comment type="caution">
    <text evidence="1">The sequence shown here is derived from an EMBL/GenBank/DDBJ whole genome shotgun (WGS) entry which is preliminary data.</text>
</comment>
<organism evidence="1 2">
    <name type="scientific">Puccinia coronata f. sp. avenae</name>
    <dbReference type="NCBI Taxonomy" id="200324"/>
    <lineage>
        <taxon>Eukaryota</taxon>
        <taxon>Fungi</taxon>
        <taxon>Dikarya</taxon>
        <taxon>Basidiomycota</taxon>
        <taxon>Pucciniomycotina</taxon>
        <taxon>Pucciniomycetes</taxon>
        <taxon>Pucciniales</taxon>
        <taxon>Pucciniaceae</taxon>
        <taxon>Puccinia</taxon>
    </lineage>
</organism>
<accession>A0A2N5VZU6</accession>
<evidence type="ECO:0000313" key="1">
    <source>
        <dbReference type="EMBL" id="PLW55521.1"/>
    </source>
</evidence>